<keyword evidence="2" id="KW-1185">Reference proteome</keyword>
<dbReference type="Proteomes" id="UP000682204">
    <property type="component" value="Chromosome"/>
</dbReference>
<gene>
    <name evidence="1" type="ORF">KIH16_04345</name>
</gene>
<proteinExistence type="predicted"/>
<organism evidence="1 2">
    <name type="scientific">Aminirod propionatiphilus</name>
    <dbReference type="NCBI Taxonomy" id="3415223"/>
    <lineage>
        <taxon>Bacteria</taxon>
        <taxon>Thermotogati</taxon>
        <taxon>Synergistota</taxon>
        <taxon>Synergistia</taxon>
        <taxon>Synergistales</taxon>
        <taxon>Aminiphilaceae</taxon>
        <taxon>Aminirod</taxon>
    </lineage>
</organism>
<accession>A0ACD1DY03</accession>
<dbReference type="EMBL" id="CP074691">
    <property type="protein sequence ID" value="QVL37004.1"/>
    <property type="molecule type" value="Genomic_DNA"/>
</dbReference>
<evidence type="ECO:0000313" key="2">
    <source>
        <dbReference type="Proteomes" id="UP000682204"/>
    </source>
</evidence>
<evidence type="ECO:0000313" key="1">
    <source>
        <dbReference type="EMBL" id="QVL37004.1"/>
    </source>
</evidence>
<reference evidence="1" key="1">
    <citation type="submission" date="2021-05" db="EMBL/GenBank/DDBJ databases">
        <title>An isolated secondary fermenter in methanogenic hydrocarbon-degrading communities.</title>
        <authorList>
            <person name="Liu Y.-F."/>
            <person name="Liu Z.-l."/>
        </authorList>
    </citation>
    <scope>NUCLEOTIDE SEQUENCE</scope>
    <source>
        <strain evidence="1">L-13</strain>
    </source>
</reference>
<protein>
    <submittedName>
        <fullName evidence="1">Uncharacterized protein</fullName>
    </submittedName>
</protein>
<sequence length="54" mass="6283">MEEARRFREALDASTPVLVDLETVFDLTDNGRIDDPLRREHCQRLRDILTEALA</sequence>
<name>A0ACD1DY03_9BACT</name>